<dbReference type="Gene3D" id="3.10.180.10">
    <property type="entry name" value="2,3-Dihydroxybiphenyl 1,2-Dioxygenase, domain 1"/>
    <property type="match status" value="1"/>
</dbReference>
<feature type="domain" description="VOC" evidence="2">
    <location>
        <begin position="7"/>
        <end position="147"/>
    </location>
</feature>
<name>A0ABY8J7Q3_9BRAD</name>
<accession>A0ABY8J7Q3</accession>
<dbReference type="RefSeq" id="WP_076833421.1">
    <property type="nucleotide sequence ID" value="NZ_CP121646.1"/>
</dbReference>
<evidence type="ECO:0000313" key="3">
    <source>
        <dbReference type="EMBL" id="WFU61567.1"/>
    </source>
</evidence>
<reference evidence="3 4" key="1">
    <citation type="submission" date="2023-04" db="EMBL/GenBank/DDBJ databases">
        <title>Australian commercial rhizobial inoculants.</title>
        <authorList>
            <person name="Kohlmeier M.G."/>
            <person name="O'Hara G.W."/>
            <person name="Colombi E."/>
            <person name="Ramsay J.P."/>
            <person name="Terpolilli J."/>
        </authorList>
    </citation>
    <scope>NUCLEOTIDE SEQUENCE [LARGE SCALE GENOMIC DNA]</scope>
    <source>
        <strain evidence="3 4">CB627</strain>
    </source>
</reference>
<dbReference type="InterPro" id="IPR029068">
    <property type="entry name" value="Glyas_Bleomycin-R_OHBP_Dase"/>
</dbReference>
<organism evidence="3 4">
    <name type="scientific">Bradyrhizobium brasilense</name>
    <dbReference type="NCBI Taxonomy" id="1419277"/>
    <lineage>
        <taxon>Bacteria</taxon>
        <taxon>Pseudomonadati</taxon>
        <taxon>Pseudomonadota</taxon>
        <taxon>Alphaproteobacteria</taxon>
        <taxon>Hyphomicrobiales</taxon>
        <taxon>Nitrobacteraceae</taxon>
        <taxon>Bradyrhizobium</taxon>
    </lineage>
</organism>
<dbReference type="Proteomes" id="UP001221546">
    <property type="component" value="Chromosome"/>
</dbReference>
<dbReference type="InterPro" id="IPR017515">
    <property type="entry name" value="MeMalonyl-CoA_epimerase"/>
</dbReference>
<evidence type="ECO:0000313" key="4">
    <source>
        <dbReference type="Proteomes" id="UP001221546"/>
    </source>
</evidence>
<gene>
    <name evidence="3" type="ORF">QA636_29265</name>
</gene>
<proteinExistence type="inferred from homology"/>
<sequence length="187" mass="20688">MSALFGKVCQNGYVVRDIDAALKFWTETLRVGPFFLIPSVKVDWFRYRGVDSAVEMSIALANSGDLQIELIQQRNDAPSMYLDFLARHGEGLQHMSYWSTDYQLLYDRAVAAGFTVGHEGQIGGPRGRFAYFDTAGHAGTVIEISDISGSKGRFFETIRTVAATWDGSDPIRVVGRRGIMAQTPQGL</sequence>
<keyword evidence="4" id="KW-1185">Reference proteome</keyword>
<evidence type="ECO:0000256" key="1">
    <source>
        <dbReference type="ARBA" id="ARBA00009308"/>
    </source>
</evidence>
<dbReference type="PROSITE" id="PS51819">
    <property type="entry name" value="VOC"/>
    <property type="match status" value="1"/>
</dbReference>
<dbReference type="EMBL" id="CP121646">
    <property type="protein sequence ID" value="WFU61567.1"/>
    <property type="molecule type" value="Genomic_DNA"/>
</dbReference>
<dbReference type="CDD" id="cd07249">
    <property type="entry name" value="MMCE"/>
    <property type="match status" value="1"/>
</dbReference>
<dbReference type="InterPro" id="IPR037523">
    <property type="entry name" value="VOC_core"/>
</dbReference>
<dbReference type="Pfam" id="PF13669">
    <property type="entry name" value="Glyoxalase_4"/>
    <property type="match status" value="1"/>
</dbReference>
<protein>
    <submittedName>
        <fullName evidence="3">VOC family protein</fullName>
    </submittedName>
</protein>
<comment type="similarity">
    <text evidence="1">Belongs to the methylmalonyl-CoA epimerase family.</text>
</comment>
<dbReference type="SUPFAM" id="SSF54593">
    <property type="entry name" value="Glyoxalase/Bleomycin resistance protein/Dihydroxybiphenyl dioxygenase"/>
    <property type="match status" value="1"/>
</dbReference>
<evidence type="ECO:0000259" key="2">
    <source>
        <dbReference type="PROSITE" id="PS51819"/>
    </source>
</evidence>